<sequence>MLTAVDLSRKRKFLILIILMMAGASIYSLPYFRFSYYTPLQEALGLVGNNLAYGNLASVYGIVNLICYLPGGWIADKFSTRKLLTFSMVSTGILGLIFATFPPYPVTLAIHALWGLTTVLTFWSVYIKAVNVMSTSEEQGEMFGWLEGGRGVIGIIFTIGGLWLYQLLGAASSDLALVIQIISAFCILTGVLMFFMLPDIASEDNDVGKVTAMQIITVLKVPTTWILAGIIFTTYIFAAGTSYLTPYLEFAFGLTAAMAGTVSAIRGEAAKIISGPLFGSISKKQGKSTGIMKVAFVSLVLLSILLMIIPSNPTFLFLMIFIVIALGFFAFGLRGVYWAVVDELETPKYMVGTVVGVASIIGFIPDAFIYTLFGGIMDANPGLPGFRMIFIIFIGVAVAGAIIAFIADRMIVKIQKKDKTETNNVASMDVTNIQNQIVGGQINE</sequence>
<evidence type="ECO:0000256" key="1">
    <source>
        <dbReference type="ARBA" id="ARBA00004651"/>
    </source>
</evidence>
<dbReference type="GO" id="GO:0022857">
    <property type="term" value="F:transmembrane transporter activity"/>
    <property type="evidence" value="ECO:0007669"/>
    <property type="project" value="InterPro"/>
</dbReference>
<evidence type="ECO:0000256" key="5">
    <source>
        <dbReference type="ARBA" id="ARBA00022989"/>
    </source>
</evidence>
<comment type="subcellular location">
    <subcellularLocation>
        <location evidence="1">Cell membrane</location>
        <topology evidence="1">Multi-pass membrane protein</topology>
    </subcellularLocation>
</comment>
<evidence type="ECO:0000313" key="9">
    <source>
        <dbReference type="EMBL" id="TQR15593.1"/>
    </source>
</evidence>
<keyword evidence="5 7" id="KW-1133">Transmembrane helix</keyword>
<dbReference type="InterPro" id="IPR036259">
    <property type="entry name" value="MFS_trans_sf"/>
</dbReference>
<accession>A0A544TDR2</accession>
<feature type="transmembrane region" description="Helical" evidence="7">
    <location>
        <begin position="349"/>
        <end position="373"/>
    </location>
</feature>
<gene>
    <name evidence="9" type="ORF">FG383_08335</name>
</gene>
<organism evidence="9 10">
    <name type="scientific">Psychrobacillus soli</name>
    <dbReference type="NCBI Taxonomy" id="1543965"/>
    <lineage>
        <taxon>Bacteria</taxon>
        <taxon>Bacillati</taxon>
        <taxon>Bacillota</taxon>
        <taxon>Bacilli</taxon>
        <taxon>Bacillales</taxon>
        <taxon>Bacillaceae</taxon>
        <taxon>Psychrobacillus</taxon>
    </lineage>
</organism>
<dbReference type="InterPro" id="IPR050189">
    <property type="entry name" value="MFS_Efflux_Transporters"/>
</dbReference>
<dbReference type="PANTHER" id="PTHR43124:SF3">
    <property type="entry name" value="CHLORAMPHENICOL EFFLUX PUMP RV0191"/>
    <property type="match status" value="1"/>
</dbReference>
<feature type="transmembrane region" description="Helical" evidence="7">
    <location>
        <begin position="218"/>
        <end position="238"/>
    </location>
</feature>
<dbReference type="PROSITE" id="PS50850">
    <property type="entry name" value="MFS"/>
    <property type="match status" value="1"/>
</dbReference>
<dbReference type="Gene3D" id="1.20.1250.20">
    <property type="entry name" value="MFS general substrate transporter like domains"/>
    <property type="match status" value="2"/>
</dbReference>
<name>A0A544TDR2_9BACI</name>
<evidence type="ECO:0000313" key="10">
    <source>
        <dbReference type="Proteomes" id="UP000318937"/>
    </source>
</evidence>
<dbReference type="InterPro" id="IPR020846">
    <property type="entry name" value="MFS_dom"/>
</dbReference>
<feature type="transmembrane region" description="Helical" evidence="7">
    <location>
        <begin position="290"/>
        <end position="309"/>
    </location>
</feature>
<dbReference type="RefSeq" id="WP_142606807.1">
    <property type="nucleotide sequence ID" value="NZ_VDGG01000014.1"/>
</dbReference>
<dbReference type="Proteomes" id="UP000318937">
    <property type="component" value="Unassembled WGS sequence"/>
</dbReference>
<dbReference type="PANTHER" id="PTHR43124">
    <property type="entry name" value="PURINE EFFLUX PUMP PBUE"/>
    <property type="match status" value="1"/>
</dbReference>
<feature type="transmembrane region" description="Helical" evidence="7">
    <location>
        <begin position="83"/>
        <end position="102"/>
    </location>
</feature>
<dbReference type="SUPFAM" id="SSF103473">
    <property type="entry name" value="MFS general substrate transporter"/>
    <property type="match status" value="1"/>
</dbReference>
<keyword evidence="6 7" id="KW-0472">Membrane</keyword>
<keyword evidence="4 7" id="KW-0812">Transmembrane</keyword>
<evidence type="ECO:0000256" key="2">
    <source>
        <dbReference type="ARBA" id="ARBA00022448"/>
    </source>
</evidence>
<comment type="caution">
    <text evidence="9">The sequence shown here is derived from an EMBL/GenBank/DDBJ whole genome shotgun (WGS) entry which is preliminary data.</text>
</comment>
<feature type="transmembrane region" description="Helical" evidence="7">
    <location>
        <begin position="177"/>
        <end position="197"/>
    </location>
</feature>
<feature type="domain" description="Major facilitator superfamily (MFS) profile" evidence="8">
    <location>
        <begin position="11"/>
        <end position="412"/>
    </location>
</feature>
<feature type="transmembrane region" description="Helical" evidence="7">
    <location>
        <begin position="108"/>
        <end position="127"/>
    </location>
</feature>
<feature type="transmembrane region" description="Helical" evidence="7">
    <location>
        <begin position="385"/>
        <end position="407"/>
    </location>
</feature>
<dbReference type="OrthoDB" id="9783227at2"/>
<evidence type="ECO:0000256" key="4">
    <source>
        <dbReference type="ARBA" id="ARBA00022692"/>
    </source>
</evidence>
<dbReference type="EMBL" id="VDGG01000014">
    <property type="protein sequence ID" value="TQR15593.1"/>
    <property type="molecule type" value="Genomic_DNA"/>
</dbReference>
<keyword evidence="10" id="KW-1185">Reference proteome</keyword>
<proteinExistence type="predicted"/>
<keyword evidence="2" id="KW-0813">Transport</keyword>
<feature type="transmembrane region" description="Helical" evidence="7">
    <location>
        <begin position="250"/>
        <end position="269"/>
    </location>
</feature>
<evidence type="ECO:0000259" key="8">
    <source>
        <dbReference type="PROSITE" id="PS50850"/>
    </source>
</evidence>
<protein>
    <submittedName>
        <fullName evidence="9">MFS transporter</fullName>
    </submittedName>
</protein>
<evidence type="ECO:0000256" key="7">
    <source>
        <dbReference type="SAM" id="Phobius"/>
    </source>
</evidence>
<feature type="transmembrane region" description="Helical" evidence="7">
    <location>
        <begin position="12"/>
        <end position="32"/>
    </location>
</feature>
<dbReference type="CDD" id="cd06174">
    <property type="entry name" value="MFS"/>
    <property type="match status" value="1"/>
</dbReference>
<evidence type="ECO:0000256" key="6">
    <source>
        <dbReference type="ARBA" id="ARBA00023136"/>
    </source>
</evidence>
<keyword evidence="3" id="KW-1003">Cell membrane</keyword>
<dbReference type="AlphaFoldDB" id="A0A544TDR2"/>
<evidence type="ECO:0000256" key="3">
    <source>
        <dbReference type="ARBA" id="ARBA00022475"/>
    </source>
</evidence>
<dbReference type="Pfam" id="PF07690">
    <property type="entry name" value="MFS_1"/>
    <property type="match status" value="1"/>
</dbReference>
<feature type="transmembrane region" description="Helical" evidence="7">
    <location>
        <begin position="148"/>
        <end position="165"/>
    </location>
</feature>
<reference evidence="9 10" key="1">
    <citation type="submission" date="2019-05" db="EMBL/GenBank/DDBJ databases">
        <title>Psychrobacillus vulpis sp. nov., a new species isolated from feces of a red fox that inhabits in The Tablas de Daimiel Natural Park, Albacete, Spain.</title>
        <authorList>
            <person name="Rodriguez M."/>
            <person name="Reina J.C."/>
            <person name="Bejar V."/>
            <person name="Llamas I."/>
        </authorList>
    </citation>
    <scope>NUCLEOTIDE SEQUENCE [LARGE SCALE GENOMIC DNA]</scope>
    <source>
        <strain evidence="9 10">NHI-2</strain>
    </source>
</reference>
<feature type="transmembrane region" description="Helical" evidence="7">
    <location>
        <begin position="315"/>
        <end position="337"/>
    </location>
</feature>
<dbReference type="GO" id="GO:0005886">
    <property type="term" value="C:plasma membrane"/>
    <property type="evidence" value="ECO:0007669"/>
    <property type="project" value="UniProtKB-SubCell"/>
</dbReference>
<feature type="transmembrane region" description="Helical" evidence="7">
    <location>
        <begin position="52"/>
        <end position="71"/>
    </location>
</feature>
<dbReference type="InterPro" id="IPR011701">
    <property type="entry name" value="MFS"/>
</dbReference>